<dbReference type="SUPFAM" id="SSF49562">
    <property type="entry name" value="C2 domain (Calcium/lipid-binding domain, CaLB)"/>
    <property type="match status" value="1"/>
</dbReference>
<dbReference type="Gene3D" id="2.60.40.150">
    <property type="entry name" value="C2 domain"/>
    <property type="match status" value="1"/>
</dbReference>
<gene>
    <name evidence="10" type="ORF">NEQG_00445</name>
</gene>
<dbReference type="EMBL" id="GL870876">
    <property type="protein sequence ID" value="EIJ89675.1"/>
    <property type="molecule type" value="Genomic_DNA"/>
</dbReference>
<dbReference type="OMA" id="LMPEEND"/>
<dbReference type="Pfam" id="PF00168">
    <property type="entry name" value="C2"/>
    <property type="match status" value="1"/>
</dbReference>
<dbReference type="InterPro" id="IPR031468">
    <property type="entry name" value="SMP_LBD"/>
</dbReference>
<feature type="transmembrane region" description="Helical" evidence="7">
    <location>
        <begin position="40"/>
        <end position="60"/>
    </location>
</feature>
<dbReference type="CDD" id="cd00030">
    <property type="entry name" value="C2"/>
    <property type="match status" value="1"/>
</dbReference>
<keyword evidence="2" id="KW-0813">Transport</keyword>
<dbReference type="GO" id="GO:0006869">
    <property type="term" value="P:lipid transport"/>
    <property type="evidence" value="ECO:0007669"/>
    <property type="project" value="UniProtKB-KW"/>
</dbReference>
<dbReference type="Proteomes" id="UP000002872">
    <property type="component" value="Unassembled WGS sequence"/>
</dbReference>
<accession>I3EKC8</accession>
<keyword evidence="11" id="KW-1185">Reference proteome</keyword>
<dbReference type="SMART" id="SM00239">
    <property type="entry name" value="C2"/>
    <property type="match status" value="2"/>
</dbReference>
<evidence type="ECO:0000313" key="10">
    <source>
        <dbReference type="EMBL" id="EIJ89675.1"/>
    </source>
</evidence>
<feature type="region of interest" description="Disordered" evidence="6">
    <location>
        <begin position="473"/>
        <end position="520"/>
    </location>
</feature>
<dbReference type="OrthoDB" id="1029639at2759"/>
<dbReference type="PROSITE" id="PS50004">
    <property type="entry name" value="C2"/>
    <property type="match status" value="1"/>
</dbReference>
<feature type="compositionally biased region" description="Basic and acidic residues" evidence="6">
    <location>
        <begin position="732"/>
        <end position="747"/>
    </location>
</feature>
<feature type="region of interest" description="Disordered" evidence="6">
    <location>
        <begin position="719"/>
        <end position="750"/>
    </location>
</feature>
<dbReference type="Pfam" id="PF25669">
    <property type="entry name" value="SMP_MUG190-like"/>
    <property type="match status" value="1"/>
</dbReference>
<dbReference type="GO" id="GO:0016020">
    <property type="term" value="C:membrane"/>
    <property type="evidence" value="ECO:0007669"/>
    <property type="project" value="UniProtKB-SubCell"/>
</dbReference>
<keyword evidence="7" id="KW-1133">Transmembrane helix</keyword>
<feature type="compositionally biased region" description="Polar residues" evidence="6">
    <location>
        <begin position="497"/>
        <end position="509"/>
    </location>
</feature>
<dbReference type="PROSITE" id="PS51847">
    <property type="entry name" value="SMP"/>
    <property type="match status" value="1"/>
</dbReference>
<reference evidence="10" key="1">
    <citation type="submission" date="2011-01" db="EMBL/GenBank/DDBJ databases">
        <title>The Genome Sequence of Nematocida parisii strain ERTm3.</title>
        <authorList>
            <consortium name="The Broad Institute Genome Sequencing Platform"/>
            <consortium name="The Broad Institute Genome Sequencing Center for Infectious Disease"/>
            <person name="Cuomo C."/>
            <person name="Troemel E."/>
            <person name="Young S.K."/>
            <person name="Zeng Q."/>
            <person name="Gargeya S."/>
            <person name="Fitzgerald M."/>
            <person name="Haas B."/>
            <person name="Abouelleil A."/>
            <person name="Alvarado L."/>
            <person name="Arachchi H.M."/>
            <person name="Berlin A."/>
            <person name="Chapman S.B."/>
            <person name="Gearin G."/>
            <person name="Goldberg J."/>
            <person name="Griggs A."/>
            <person name="Gujja S."/>
            <person name="Hansen M."/>
            <person name="Heiman D."/>
            <person name="Howarth C."/>
            <person name="Larimer J."/>
            <person name="Lui A."/>
            <person name="MacDonald P.J.P."/>
            <person name="McCowen C."/>
            <person name="Montmayeur A."/>
            <person name="Murphy C."/>
            <person name="Neiman D."/>
            <person name="Pearson M."/>
            <person name="Priest M."/>
            <person name="Roberts A."/>
            <person name="Saif S."/>
            <person name="Shea T."/>
            <person name="Sisk P."/>
            <person name="Stolte C."/>
            <person name="Sykes S."/>
            <person name="Wortman J."/>
            <person name="Nusbaum C."/>
            <person name="Birren B."/>
        </authorList>
    </citation>
    <scope>NUCLEOTIDE SEQUENCE</scope>
    <source>
        <strain evidence="10">ERTm3</strain>
    </source>
</reference>
<evidence type="ECO:0000259" key="9">
    <source>
        <dbReference type="PROSITE" id="PS51847"/>
    </source>
</evidence>
<keyword evidence="3" id="KW-0445">Lipid transport</keyword>
<evidence type="ECO:0000256" key="5">
    <source>
        <dbReference type="ARBA" id="ARBA00023136"/>
    </source>
</evidence>
<dbReference type="InParanoid" id="I3EKC8"/>
<dbReference type="AlphaFoldDB" id="I3EKC8"/>
<dbReference type="PANTHER" id="PTHR46980">
    <property type="entry name" value="TRICALBIN-1-RELATED"/>
    <property type="match status" value="1"/>
</dbReference>
<dbReference type="PANTHER" id="PTHR46980:SF2">
    <property type="entry name" value="TRICALBIN-1-RELATED"/>
    <property type="match status" value="1"/>
</dbReference>
<evidence type="ECO:0000256" key="1">
    <source>
        <dbReference type="ARBA" id="ARBA00004370"/>
    </source>
</evidence>
<evidence type="ECO:0000313" key="11">
    <source>
        <dbReference type="Proteomes" id="UP000002872"/>
    </source>
</evidence>
<keyword evidence="4" id="KW-0446">Lipid-binding</keyword>
<dbReference type="InterPro" id="IPR052455">
    <property type="entry name" value="Tricalbin_domain"/>
</dbReference>
<dbReference type="STRING" id="935791.I3EKC8"/>
<evidence type="ECO:0000256" key="4">
    <source>
        <dbReference type="ARBA" id="ARBA00023121"/>
    </source>
</evidence>
<dbReference type="InterPro" id="IPR035892">
    <property type="entry name" value="C2_domain_sf"/>
</dbReference>
<evidence type="ECO:0000256" key="2">
    <source>
        <dbReference type="ARBA" id="ARBA00022448"/>
    </source>
</evidence>
<proteinExistence type="predicted"/>
<dbReference type="HOGENOM" id="CLU_011052_0_0_1"/>
<dbReference type="VEuPathDB" id="MicrosporidiaDB:NEQG_00445"/>
<comment type="subcellular location">
    <subcellularLocation>
        <location evidence="1">Membrane</location>
    </subcellularLocation>
</comment>
<evidence type="ECO:0000256" key="3">
    <source>
        <dbReference type="ARBA" id="ARBA00023055"/>
    </source>
</evidence>
<keyword evidence="5 7" id="KW-0472">Membrane</keyword>
<organism evidence="10 11">
    <name type="scientific">Nematocida parisii (strain ERTm3)</name>
    <name type="common">Nematode killer fungus</name>
    <dbReference type="NCBI Taxonomy" id="935791"/>
    <lineage>
        <taxon>Eukaryota</taxon>
        <taxon>Fungi</taxon>
        <taxon>Fungi incertae sedis</taxon>
        <taxon>Microsporidia</taxon>
        <taxon>Nematocida</taxon>
    </lineage>
</organism>
<feature type="domain" description="C2" evidence="8">
    <location>
        <begin position="856"/>
        <end position="977"/>
    </location>
</feature>
<evidence type="ECO:0000256" key="7">
    <source>
        <dbReference type="SAM" id="Phobius"/>
    </source>
</evidence>
<feature type="domain" description="SMP-LTD" evidence="9">
    <location>
        <begin position="108"/>
        <end position="313"/>
    </location>
</feature>
<sequence length="1003" mass="112638">MADEQFEEDELLKEEKLSAEKYAKSLAQYEQALALDRPSAFMNILKVPGIVFFAGVGGYVLGWLEFRPWVIIPLLYKIGFVFLSRIKEFKRSMEAFVYFSIRKQTVSKYEKVDWMNAVTEKAWRYVESTISKTLLLRVSAILRNIKVPMVSDIRLDRFTLGGQAPVIEGIRIRQSCRESLIIDATMHFIPSVSEEMHSSLGTPGENNVTWNSNITFTIRVGGSSAGIDMPVTLKNVSFRGSVRIKLNFTYDASVIEGVEFSFLKQPMIGFNIVPLKMLDIMDIPGLASTIKKVIEMGIEKEVLYPKRISVALKPKSMYYVGAISVHVHRVYTKAKDNLTLSIGLNGRKGHFIAPIENEDSNYISYLPIKNMDDLVFIFIQKNNEKVPIATTTFSIEKICMQSRTHGIFPLSNGQGYIDVSFLYHPKINVDKVSENETPKSAIVTVKLAQLIDMVDVMGMPYKNLSVRATAYMRQKRTKSKDPTHMSATELMPEENDTASPGFSVTNDSSTDSDEELKKDPKRSFPANEILGVFTTSTARNVSSPAFDDKFVFFTRDTKRAIITIEALDKKRVLGSFNVNIRRGISISYGTFDFWHMPAGRAKLLFSAEYCCRIKVKMQKYTHVRMVKINTIETEGVFSGYLVTSGRVVPVQPFFSHAIGEYSGITFVPLLSMDEITKYVAYLKDEVYGGCDVVNGESYIADSKIDMSITDYEIYNHTPEDKKAEVSIDQESEEKNNTSEEEAKEKRPMKASSINHVLSMESSDLNSPPEEMPIKSAFIQMRVVVCRVNHPIFLEFSKDGIVVDRSAPSSGKKLYGEFIFFSDVTISVFTVKEGFLIGRFHLFKPSGRHEIKLTNGQLFVIDVNNRYYKGPSLQAIQTGALSISGLAMQIKDLAEPDVYSSIFLEILVGSESKITKASSDIASPCFDESFSFPVFTPVDTIEIKVYGWTLLKEKKFLGEVEISANAISPDESAITASVPAMCIDSTSTIYKLNAIMILHKNGRV</sequence>
<name>I3EKC8_NEMP3</name>
<feature type="transmembrane region" description="Helical" evidence="7">
    <location>
        <begin position="66"/>
        <end position="83"/>
    </location>
</feature>
<evidence type="ECO:0008006" key="12">
    <source>
        <dbReference type="Google" id="ProtNLM"/>
    </source>
</evidence>
<dbReference type="CDD" id="cd21678">
    <property type="entry name" value="SMP_TCB"/>
    <property type="match status" value="1"/>
</dbReference>
<evidence type="ECO:0000256" key="6">
    <source>
        <dbReference type="SAM" id="MobiDB-lite"/>
    </source>
</evidence>
<dbReference type="InterPro" id="IPR000008">
    <property type="entry name" value="C2_dom"/>
</dbReference>
<evidence type="ECO:0000259" key="8">
    <source>
        <dbReference type="PROSITE" id="PS50004"/>
    </source>
</evidence>
<protein>
    <recommendedName>
        <fullName evidence="12">C2 domain-containing protein</fullName>
    </recommendedName>
</protein>
<dbReference type="GO" id="GO:0008289">
    <property type="term" value="F:lipid binding"/>
    <property type="evidence" value="ECO:0007669"/>
    <property type="project" value="UniProtKB-KW"/>
</dbReference>
<keyword evidence="7" id="KW-0812">Transmembrane</keyword>